<evidence type="ECO:0000313" key="4">
    <source>
        <dbReference type="Proteomes" id="UP001180020"/>
    </source>
</evidence>
<proteinExistence type="predicted"/>
<keyword evidence="3" id="KW-0808">Transferase</keyword>
<keyword evidence="3" id="KW-0675">Receptor</keyword>
<organism evidence="3 4">
    <name type="scientific">Acorus calamus</name>
    <name type="common">Sweet flag</name>
    <dbReference type="NCBI Taxonomy" id="4465"/>
    <lineage>
        <taxon>Eukaryota</taxon>
        <taxon>Viridiplantae</taxon>
        <taxon>Streptophyta</taxon>
        <taxon>Embryophyta</taxon>
        <taxon>Tracheophyta</taxon>
        <taxon>Spermatophyta</taxon>
        <taxon>Magnoliopsida</taxon>
        <taxon>Liliopsida</taxon>
        <taxon>Acoraceae</taxon>
        <taxon>Acorus</taxon>
    </lineage>
</organism>
<dbReference type="EMBL" id="JAUJYO010000011">
    <property type="protein sequence ID" value="KAK1304023.1"/>
    <property type="molecule type" value="Genomic_DNA"/>
</dbReference>
<dbReference type="InterPro" id="IPR011009">
    <property type="entry name" value="Kinase-like_dom_sf"/>
</dbReference>
<dbReference type="AlphaFoldDB" id="A0AAV9DU11"/>
<dbReference type="Proteomes" id="UP001180020">
    <property type="component" value="Unassembled WGS sequence"/>
</dbReference>
<feature type="region of interest" description="Disordered" evidence="1">
    <location>
        <begin position="189"/>
        <end position="224"/>
    </location>
</feature>
<dbReference type="GO" id="GO:0005524">
    <property type="term" value="F:ATP binding"/>
    <property type="evidence" value="ECO:0007669"/>
    <property type="project" value="InterPro"/>
</dbReference>
<keyword evidence="3" id="KW-0418">Kinase</keyword>
<dbReference type="Pfam" id="PF07714">
    <property type="entry name" value="PK_Tyr_Ser-Thr"/>
    <property type="match status" value="1"/>
</dbReference>
<accession>A0AAV9DU11</accession>
<reference evidence="3" key="1">
    <citation type="journal article" date="2023" name="Nat. Commun.">
        <title>Diploid and tetraploid genomes of Acorus and the evolution of monocots.</title>
        <authorList>
            <person name="Ma L."/>
            <person name="Liu K.W."/>
            <person name="Li Z."/>
            <person name="Hsiao Y.Y."/>
            <person name="Qi Y."/>
            <person name="Fu T."/>
            <person name="Tang G.D."/>
            <person name="Zhang D."/>
            <person name="Sun W.H."/>
            <person name="Liu D.K."/>
            <person name="Li Y."/>
            <person name="Chen G.Z."/>
            <person name="Liu X.D."/>
            <person name="Liao X.Y."/>
            <person name="Jiang Y.T."/>
            <person name="Yu X."/>
            <person name="Hao Y."/>
            <person name="Huang J."/>
            <person name="Zhao X.W."/>
            <person name="Ke S."/>
            <person name="Chen Y.Y."/>
            <person name="Wu W.L."/>
            <person name="Hsu J.L."/>
            <person name="Lin Y.F."/>
            <person name="Huang M.D."/>
            <person name="Li C.Y."/>
            <person name="Huang L."/>
            <person name="Wang Z.W."/>
            <person name="Zhao X."/>
            <person name="Zhong W.Y."/>
            <person name="Peng D.H."/>
            <person name="Ahmad S."/>
            <person name="Lan S."/>
            <person name="Zhang J.S."/>
            <person name="Tsai W.C."/>
            <person name="Van de Peer Y."/>
            <person name="Liu Z.J."/>
        </authorList>
    </citation>
    <scope>NUCLEOTIDE SEQUENCE</scope>
    <source>
        <strain evidence="3">CP</strain>
    </source>
</reference>
<name>A0AAV9DU11_ACOCL</name>
<dbReference type="SUPFAM" id="SSF56112">
    <property type="entry name" value="Protein kinase-like (PK-like)"/>
    <property type="match status" value="1"/>
</dbReference>
<sequence length="224" mass="25361">MIRGLLVLREFIDKDGFHSKEEKEEQANNSSPDHHPCDPFSSNHLRSFRLPAKEDDYYEECTNGYMAPEYALRGLFSIKSDVISFGVLVLEIITGWRSNQFYAPDNTIDLLSYVWKFWVEGRALELISPSMGDLSRGKAMRCMHITLLCVQEDAMDRPNMSSVVLMVSSHSTSLTVPSRPAFYVGDSRERLPDIENTTPDRSIATTESKSASVNDVSITELEPR</sequence>
<feature type="compositionally biased region" description="Polar residues" evidence="1">
    <location>
        <begin position="195"/>
        <end position="217"/>
    </location>
</feature>
<protein>
    <submittedName>
        <fullName evidence="3">Cysteine-rich receptor-like protein kinase 25</fullName>
    </submittedName>
</protein>
<gene>
    <name evidence="3" type="primary">CRK25</name>
    <name evidence="3" type="ORF">QJS10_CPB11g01161</name>
</gene>
<dbReference type="InterPro" id="IPR000719">
    <property type="entry name" value="Prot_kinase_dom"/>
</dbReference>
<feature type="domain" description="Protein kinase" evidence="2">
    <location>
        <begin position="1"/>
        <end position="173"/>
    </location>
</feature>
<comment type="caution">
    <text evidence="3">The sequence shown here is derived from an EMBL/GenBank/DDBJ whole genome shotgun (WGS) entry which is preliminary data.</text>
</comment>
<keyword evidence="4" id="KW-1185">Reference proteome</keyword>
<evidence type="ECO:0000259" key="2">
    <source>
        <dbReference type="PROSITE" id="PS50011"/>
    </source>
</evidence>
<dbReference type="GO" id="GO:0004672">
    <property type="term" value="F:protein kinase activity"/>
    <property type="evidence" value="ECO:0007669"/>
    <property type="project" value="InterPro"/>
</dbReference>
<dbReference type="PANTHER" id="PTHR27006:SF606">
    <property type="entry name" value="INTERLEUKIN-1 RECEPTOR-ASSOCIATED KINASE 4"/>
    <property type="match status" value="1"/>
</dbReference>
<dbReference type="PANTHER" id="PTHR27006">
    <property type="entry name" value="PROMASTIGOTE SURFACE ANTIGEN PROTEIN PSA"/>
    <property type="match status" value="1"/>
</dbReference>
<evidence type="ECO:0000313" key="3">
    <source>
        <dbReference type="EMBL" id="KAK1304023.1"/>
    </source>
</evidence>
<dbReference type="InterPro" id="IPR001245">
    <property type="entry name" value="Ser-Thr/Tyr_kinase_cat_dom"/>
</dbReference>
<evidence type="ECO:0000256" key="1">
    <source>
        <dbReference type="SAM" id="MobiDB-lite"/>
    </source>
</evidence>
<reference evidence="3" key="2">
    <citation type="submission" date="2023-06" db="EMBL/GenBank/DDBJ databases">
        <authorList>
            <person name="Ma L."/>
            <person name="Liu K.-W."/>
            <person name="Li Z."/>
            <person name="Hsiao Y.-Y."/>
            <person name="Qi Y."/>
            <person name="Fu T."/>
            <person name="Tang G."/>
            <person name="Zhang D."/>
            <person name="Sun W.-H."/>
            <person name="Liu D.-K."/>
            <person name="Li Y."/>
            <person name="Chen G.-Z."/>
            <person name="Liu X.-D."/>
            <person name="Liao X.-Y."/>
            <person name="Jiang Y.-T."/>
            <person name="Yu X."/>
            <person name="Hao Y."/>
            <person name="Huang J."/>
            <person name="Zhao X.-W."/>
            <person name="Ke S."/>
            <person name="Chen Y.-Y."/>
            <person name="Wu W.-L."/>
            <person name="Hsu J.-L."/>
            <person name="Lin Y.-F."/>
            <person name="Huang M.-D."/>
            <person name="Li C.-Y."/>
            <person name="Huang L."/>
            <person name="Wang Z.-W."/>
            <person name="Zhao X."/>
            <person name="Zhong W.-Y."/>
            <person name="Peng D.-H."/>
            <person name="Ahmad S."/>
            <person name="Lan S."/>
            <person name="Zhang J.-S."/>
            <person name="Tsai W.-C."/>
            <person name="Van De Peer Y."/>
            <person name="Liu Z.-J."/>
        </authorList>
    </citation>
    <scope>NUCLEOTIDE SEQUENCE</scope>
    <source>
        <strain evidence="3">CP</strain>
        <tissue evidence="3">Leaves</tissue>
    </source>
</reference>
<dbReference type="PROSITE" id="PS50011">
    <property type="entry name" value="PROTEIN_KINASE_DOM"/>
    <property type="match status" value="1"/>
</dbReference>
<dbReference type="Gene3D" id="1.10.510.10">
    <property type="entry name" value="Transferase(Phosphotransferase) domain 1"/>
    <property type="match status" value="1"/>
</dbReference>